<dbReference type="InParanoid" id="G0QQH7"/>
<organism evidence="1 2">
    <name type="scientific">Ichthyophthirius multifiliis</name>
    <name type="common">White spot disease agent</name>
    <name type="synonym">Ich</name>
    <dbReference type="NCBI Taxonomy" id="5932"/>
    <lineage>
        <taxon>Eukaryota</taxon>
        <taxon>Sar</taxon>
        <taxon>Alveolata</taxon>
        <taxon>Ciliophora</taxon>
        <taxon>Intramacronucleata</taxon>
        <taxon>Oligohymenophorea</taxon>
        <taxon>Hymenostomatida</taxon>
        <taxon>Ophryoglenina</taxon>
        <taxon>Ichthyophthirius</taxon>
    </lineage>
</organism>
<sequence>MYTNPKNYPENNPTQIQTLKSDKYNILNNEKNVQHVQRERQVLTNISDFGSTFKKFPESHEKFYGMTSYQQAFSRPIKETAKQVIEIQEKKNNFAGTNERPLNQQCSKMTSVLTGEKYKNEQDPKDNTSIQRAWLPYYDKALQVAEKNLQINNQINQSKGFQPKDQLQTYKTNLNQVFKRDITTSLPIGDGEHANQIRLNIPGEYRHFRTDVTLVRNKTFTKK</sequence>
<dbReference type="eggNOG" id="ENOG502SJ9Y">
    <property type="taxonomic scope" value="Eukaryota"/>
</dbReference>
<reference evidence="1 2" key="1">
    <citation type="submission" date="2011-07" db="EMBL/GenBank/DDBJ databases">
        <authorList>
            <person name="Coyne R."/>
            <person name="Brami D."/>
            <person name="Johnson J."/>
            <person name="Hostetler J."/>
            <person name="Hannick L."/>
            <person name="Clark T."/>
            <person name="Cassidy-Hanley D."/>
            <person name="Inman J."/>
        </authorList>
    </citation>
    <scope>NUCLEOTIDE SEQUENCE [LARGE SCALE GENOMIC DNA]</scope>
    <source>
        <strain evidence="1 2">G5</strain>
    </source>
</reference>
<accession>G0QQH7</accession>
<proteinExistence type="predicted"/>
<dbReference type="Proteomes" id="UP000008983">
    <property type="component" value="Unassembled WGS sequence"/>
</dbReference>
<evidence type="ECO:0000313" key="2">
    <source>
        <dbReference type="Proteomes" id="UP000008983"/>
    </source>
</evidence>
<evidence type="ECO:0000313" key="1">
    <source>
        <dbReference type="EMBL" id="EGR32527.1"/>
    </source>
</evidence>
<dbReference type="GeneID" id="14908690"/>
<dbReference type="OrthoDB" id="285248at2759"/>
<dbReference type="AlphaFoldDB" id="G0QQH7"/>
<name>G0QQH7_ICHMU</name>
<gene>
    <name evidence="1" type="ORF">IMG5_079140</name>
</gene>
<dbReference type="RefSeq" id="XP_004036513.1">
    <property type="nucleotide sequence ID" value="XM_004036465.1"/>
</dbReference>
<keyword evidence="2" id="KW-1185">Reference proteome</keyword>
<dbReference type="EMBL" id="GL983638">
    <property type="protein sequence ID" value="EGR32527.1"/>
    <property type="molecule type" value="Genomic_DNA"/>
</dbReference>
<dbReference type="OMA" id="NEQEPKD"/>
<protein>
    <submittedName>
        <fullName evidence="1">Uncharacterized protein</fullName>
    </submittedName>
</protein>